<evidence type="ECO:0000259" key="3">
    <source>
        <dbReference type="Pfam" id="PF22956"/>
    </source>
</evidence>
<dbReference type="InterPro" id="IPR051023">
    <property type="entry name" value="PP2A_Regulatory_Subunit_A"/>
</dbReference>
<protein>
    <submittedName>
        <fullName evidence="4">Protein phosphatase 2 (Formerly 2a) regulatory subunit a beta isoform-related</fullName>
    </submittedName>
</protein>
<dbReference type="SUPFAM" id="SSF48371">
    <property type="entry name" value="ARM repeat"/>
    <property type="match status" value="1"/>
</dbReference>
<dbReference type="InterPro" id="IPR011989">
    <property type="entry name" value="ARM-like"/>
</dbReference>
<dbReference type="Gene3D" id="1.25.10.10">
    <property type="entry name" value="Leucine-rich Repeat Variant"/>
    <property type="match status" value="1"/>
</dbReference>
<keyword evidence="1" id="KW-0677">Repeat</keyword>
<comment type="caution">
    <text evidence="4">The sequence shown here is derived from an EMBL/GenBank/DDBJ whole genome shotgun (WGS) entry which is preliminary data.</text>
</comment>
<dbReference type="EMBL" id="JANTQA010000032">
    <property type="protein sequence ID" value="KAJ3438598.1"/>
    <property type="molecule type" value="Genomic_DNA"/>
</dbReference>
<dbReference type="PROSITE" id="PS50077">
    <property type="entry name" value="HEAT_REPEAT"/>
    <property type="match status" value="3"/>
</dbReference>
<dbReference type="GO" id="GO:0005634">
    <property type="term" value="C:nucleus"/>
    <property type="evidence" value="ECO:0007669"/>
    <property type="project" value="TreeGrafter"/>
</dbReference>
<dbReference type="GO" id="GO:0019888">
    <property type="term" value="F:protein phosphatase regulator activity"/>
    <property type="evidence" value="ECO:0007669"/>
    <property type="project" value="TreeGrafter"/>
</dbReference>
<dbReference type="Pfam" id="PF22956">
    <property type="entry name" value="VPS15-like_hel"/>
    <property type="match status" value="1"/>
</dbReference>
<dbReference type="PANTHER" id="PTHR10648:SF4">
    <property type="entry name" value="PROTEIN PHOSPHATASE 2 (FORMERLY 2A), REGULATORY SUBUNIT A, BETA ISOFORM-RELATED"/>
    <property type="match status" value="1"/>
</dbReference>
<name>A0AAV7ZA67_9EUKA</name>
<organism evidence="4 5">
    <name type="scientific">Anaeramoeba flamelloides</name>
    <dbReference type="NCBI Taxonomy" id="1746091"/>
    <lineage>
        <taxon>Eukaryota</taxon>
        <taxon>Metamonada</taxon>
        <taxon>Anaeramoebidae</taxon>
        <taxon>Anaeramoeba</taxon>
    </lineage>
</organism>
<sequence>MNKELAKVGELIDNLVSQDPKLRFESISQIKLIAKTIGEKRTRKEFIPFLTGFSGDEDTKTLLVLIKELSGFAELVGGNDYIYSIFPPLIKLTSHEDVTISEQVIETFQILCKDFSKEDFAKHIFPLFKQLSLKKWMSYNYTACGMTPLFYASLEKEQQEFVQKIFLRFCKNKSTLIRKKCCKILSKLILLFDEELIISFALPLLQEFHQDSQDSIRIQSVDNCVSCVKQLKDEQIIIQEIIPIFQTLSEDKSWRIRHKVSSSFCQFCSNLSEKIILEVLIGSYLDLLEDTEDEVRSIGSLKLFDFCELIKTNSKIITEKIVPKIESLSIDSCDFVKSSLAVSIVKISTLIGKEESLEKLLPHQLVLLSEESAKISLPLIQNLHYVSEVVGIEPLMNEVLSSINQLSNDNDWRNRVAMIKCIASLAKQFGVELFNEHLLDLSFSWFTDVVHSVREEATTMITELTKLFGVKWSNQFAIPKIIQLSNHQNHLFRQISIYTILKLAPIIGEDSINNNVIETIIQLSQDPVPNIRIYLVNTFIQLSKHINQESLNQLKTILNKLLEDVDQDVQYFAKRTLKRNREKIITILIILNISYQ</sequence>
<feature type="repeat" description="HEAT" evidence="2">
    <location>
        <begin position="516"/>
        <end position="554"/>
    </location>
</feature>
<evidence type="ECO:0000256" key="1">
    <source>
        <dbReference type="ARBA" id="ARBA00022737"/>
    </source>
</evidence>
<dbReference type="InterPro" id="IPR055231">
    <property type="entry name" value="2AA_helical"/>
</dbReference>
<evidence type="ECO:0000256" key="2">
    <source>
        <dbReference type="PROSITE-ProRule" id="PRU00103"/>
    </source>
</evidence>
<dbReference type="Proteomes" id="UP001146793">
    <property type="component" value="Unassembled WGS sequence"/>
</dbReference>
<accession>A0AAV7ZA67</accession>
<feature type="domain" description="Phosphatase 2A Regulatory Subunit A helical" evidence="3">
    <location>
        <begin position="173"/>
        <end position="363"/>
    </location>
</feature>
<proteinExistence type="predicted"/>
<gene>
    <name evidence="4" type="ORF">M0812_14608</name>
</gene>
<dbReference type="InterPro" id="IPR016024">
    <property type="entry name" value="ARM-type_fold"/>
</dbReference>
<evidence type="ECO:0000313" key="4">
    <source>
        <dbReference type="EMBL" id="KAJ3438598.1"/>
    </source>
</evidence>
<dbReference type="PANTHER" id="PTHR10648">
    <property type="entry name" value="SERINE/THREONINE-PROTEIN PHOSPHATASE PP2A 65 KDA REGULATORY SUBUNIT"/>
    <property type="match status" value="1"/>
</dbReference>
<dbReference type="GO" id="GO:0005829">
    <property type="term" value="C:cytosol"/>
    <property type="evidence" value="ECO:0007669"/>
    <property type="project" value="TreeGrafter"/>
</dbReference>
<reference evidence="4" key="1">
    <citation type="submission" date="2022-08" db="EMBL/GenBank/DDBJ databases">
        <title>Novel sulphate-reducing endosymbionts in the free-living metamonad Anaeramoeba.</title>
        <authorList>
            <person name="Jerlstrom-Hultqvist J."/>
            <person name="Cepicka I."/>
            <person name="Gallot-Lavallee L."/>
            <person name="Salas-Leiva D."/>
            <person name="Curtis B.A."/>
            <person name="Zahonova K."/>
            <person name="Pipaliya S."/>
            <person name="Dacks J."/>
            <person name="Roger A.J."/>
        </authorList>
    </citation>
    <scope>NUCLEOTIDE SEQUENCE</scope>
    <source>
        <strain evidence="4">Busselton2</strain>
    </source>
</reference>
<dbReference type="InterPro" id="IPR021133">
    <property type="entry name" value="HEAT_type_2"/>
</dbReference>
<feature type="repeat" description="HEAT" evidence="2">
    <location>
        <begin position="241"/>
        <end position="278"/>
    </location>
</feature>
<evidence type="ECO:0000313" key="5">
    <source>
        <dbReference type="Proteomes" id="UP001146793"/>
    </source>
</evidence>
<dbReference type="GO" id="GO:0000159">
    <property type="term" value="C:protein phosphatase type 2A complex"/>
    <property type="evidence" value="ECO:0007669"/>
    <property type="project" value="TreeGrafter"/>
</dbReference>
<dbReference type="AlphaFoldDB" id="A0AAV7ZA67"/>
<feature type="repeat" description="HEAT" evidence="2">
    <location>
        <begin position="399"/>
        <end position="437"/>
    </location>
</feature>